<comment type="caution">
    <text evidence="2">The sequence shown here is derived from an EMBL/GenBank/DDBJ whole genome shotgun (WGS) entry which is preliminary data.</text>
</comment>
<gene>
    <name evidence="2" type="ORF">B0H16DRAFT_202293</name>
</gene>
<protein>
    <submittedName>
        <fullName evidence="2">Uncharacterized protein</fullName>
    </submittedName>
</protein>
<proteinExistence type="predicted"/>
<feature type="compositionally biased region" description="Low complexity" evidence="1">
    <location>
        <begin position="111"/>
        <end position="123"/>
    </location>
</feature>
<sequence>MCYSPLSVLAFTQLHQNSLALLPCCLALHPMCSPGGERIVGRSVHQLPSLSLILYWSLPLPQLRSRFSHVSIKNPIMVSIVRAVFSFPTTGVGTSTSITGTAGFPVPAPQSASSSSSSSSSPSEACGACSGQRCG</sequence>
<evidence type="ECO:0000313" key="2">
    <source>
        <dbReference type="EMBL" id="KAJ7731504.1"/>
    </source>
</evidence>
<name>A0AAD7HZA7_9AGAR</name>
<keyword evidence="3" id="KW-1185">Reference proteome</keyword>
<evidence type="ECO:0000313" key="3">
    <source>
        <dbReference type="Proteomes" id="UP001215598"/>
    </source>
</evidence>
<organism evidence="2 3">
    <name type="scientific">Mycena metata</name>
    <dbReference type="NCBI Taxonomy" id="1033252"/>
    <lineage>
        <taxon>Eukaryota</taxon>
        <taxon>Fungi</taxon>
        <taxon>Dikarya</taxon>
        <taxon>Basidiomycota</taxon>
        <taxon>Agaricomycotina</taxon>
        <taxon>Agaricomycetes</taxon>
        <taxon>Agaricomycetidae</taxon>
        <taxon>Agaricales</taxon>
        <taxon>Marasmiineae</taxon>
        <taxon>Mycenaceae</taxon>
        <taxon>Mycena</taxon>
    </lineage>
</organism>
<evidence type="ECO:0000256" key="1">
    <source>
        <dbReference type="SAM" id="MobiDB-lite"/>
    </source>
</evidence>
<dbReference type="Proteomes" id="UP001215598">
    <property type="component" value="Unassembled WGS sequence"/>
</dbReference>
<dbReference type="AlphaFoldDB" id="A0AAD7HZA7"/>
<accession>A0AAD7HZA7</accession>
<dbReference type="EMBL" id="JARKIB010000152">
    <property type="protein sequence ID" value="KAJ7731504.1"/>
    <property type="molecule type" value="Genomic_DNA"/>
</dbReference>
<reference evidence="2" key="1">
    <citation type="submission" date="2023-03" db="EMBL/GenBank/DDBJ databases">
        <title>Massive genome expansion in bonnet fungi (Mycena s.s.) driven by repeated elements and novel gene families across ecological guilds.</title>
        <authorList>
            <consortium name="Lawrence Berkeley National Laboratory"/>
            <person name="Harder C.B."/>
            <person name="Miyauchi S."/>
            <person name="Viragh M."/>
            <person name="Kuo A."/>
            <person name="Thoen E."/>
            <person name="Andreopoulos B."/>
            <person name="Lu D."/>
            <person name="Skrede I."/>
            <person name="Drula E."/>
            <person name="Henrissat B."/>
            <person name="Morin E."/>
            <person name="Kohler A."/>
            <person name="Barry K."/>
            <person name="LaButti K."/>
            <person name="Morin E."/>
            <person name="Salamov A."/>
            <person name="Lipzen A."/>
            <person name="Mereny Z."/>
            <person name="Hegedus B."/>
            <person name="Baldrian P."/>
            <person name="Stursova M."/>
            <person name="Weitz H."/>
            <person name="Taylor A."/>
            <person name="Grigoriev I.V."/>
            <person name="Nagy L.G."/>
            <person name="Martin F."/>
            <person name="Kauserud H."/>
        </authorList>
    </citation>
    <scope>NUCLEOTIDE SEQUENCE</scope>
    <source>
        <strain evidence="2">CBHHK182m</strain>
    </source>
</reference>
<feature type="region of interest" description="Disordered" evidence="1">
    <location>
        <begin position="107"/>
        <end position="135"/>
    </location>
</feature>